<dbReference type="InterPro" id="IPR056884">
    <property type="entry name" value="NPHP3-like_N"/>
</dbReference>
<reference evidence="3" key="1">
    <citation type="submission" date="2023-03" db="EMBL/GenBank/DDBJ databases">
        <title>Massive genome expansion in bonnet fungi (Mycena s.s.) driven by repeated elements and novel gene families across ecological guilds.</title>
        <authorList>
            <consortium name="Lawrence Berkeley National Laboratory"/>
            <person name="Harder C.B."/>
            <person name="Miyauchi S."/>
            <person name="Viragh M."/>
            <person name="Kuo A."/>
            <person name="Thoen E."/>
            <person name="Andreopoulos B."/>
            <person name="Lu D."/>
            <person name="Skrede I."/>
            <person name="Drula E."/>
            <person name="Henrissat B."/>
            <person name="Morin E."/>
            <person name="Kohler A."/>
            <person name="Barry K."/>
            <person name="LaButti K."/>
            <person name="Morin E."/>
            <person name="Salamov A."/>
            <person name="Lipzen A."/>
            <person name="Mereny Z."/>
            <person name="Hegedus B."/>
            <person name="Baldrian P."/>
            <person name="Stursova M."/>
            <person name="Weitz H."/>
            <person name="Taylor A."/>
            <person name="Grigoriev I.V."/>
            <person name="Nagy L.G."/>
            <person name="Martin F."/>
            <person name="Kauserud H."/>
        </authorList>
    </citation>
    <scope>NUCLEOTIDE SEQUENCE</scope>
    <source>
        <strain evidence="3">CBHHK182m</strain>
    </source>
</reference>
<name>A0AAD7JZ41_9AGAR</name>
<evidence type="ECO:0000259" key="2">
    <source>
        <dbReference type="Pfam" id="PF24883"/>
    </source>
</evidence>
<dbReference type="Gene3D" id="3.40.50.300">
    <property type="entry name" value="P-loop containing nucleotide triphosphate hydrolases"/>
    <property type="match status" value="1"/>
</dbReference>
<dbReference type="Pfam" id="PF24883">
    <property type="entry name" value="NPHP3_N"/>
    <property type="match status" value="1"/>
</dbReference>
<proteinExistence type="predicted"/>
<accession>A0AAD7JZ41</accession>
<evidence type="ECO:0000256" key="1">
    <source>
        <dbReference type="ARBA" id="ARBA00022737"/>
    </source>
</evidence>
<evidence type="ECO:0000313" key="3">
    <source>
        <dbReference type="EMBL" id="KAJ7772337.1"/>
    </source>
</evidence>
<dbReference type="Proteomes" id="UP001215598">
    <property type="component" value="Unassembled WGS sequence"/>
</dbReference>
<keyword evidence="1" id="KW-0677">Repeat</keyword>
<dbReference type="PANTHER" id="PTHR10039:SF14">
    <property type="entry name" value="NACHT DOMAIN-CONTAINING PROTEIN"/>
    <property type="match status" value="1"/>
</dbReference>
<dbReference type="InterPro" id="IPR027417">
    <property type="entry name" value="P-loop_NTPase"/>
</dbReference>
<dbReference type="SUPFAM" id="SSF52540">
    <property type="entry name" value="P-loop containing nucleoside triphosphate hydrolases"/>
    <property type="match status" value="1"/>
</dbReference>
<sequence>MPFNINSVSGGTFNNISGDINEVSGNLTQVFNSQSVYWGALPALDSPGGHLPFGASTDHQSTIGPIRHQRVAPHAQHTPYGRGQRTIGPATEISHVVENGSPEDVATSSSVSGTIFPYEHIPGYHGNISSYRIPPSGVHDTEEGFPTATTYNNVAGNMTQLHVTSHGESGLDVLYRHIAMGAVYDSGEQLPEPACHHGTRVAVLQNLLGWSTDDQPESTLLWLRGPAGMGKSAVAQTFAASCNLGASFFFRRGHPERGSWNRLFTIIAYQLAHSIPELRVPIRCAVEMNRLVVNQPMKHQFQRLIVEPFQQVQILGKVPILVLDGLDECEDNRVQQGILHLLIDAIRAHQLPMCILVASRPEPHIREVIESQATVDIARSLKLVPNQMVYDDIRTYLRDEFSRIQLEALARGEKLGRVWPPPDVLEDLIRKSCGIFIYATTVIRFVDDQYQNPQDRV</sequence>
<comment type="caution">
    <text evidence="3">The sequence shown here is derived from an EMBL/GenBank/DDBJ whole genome shotgun (WGS) entry which is preliminary data.</text>
</comment>
<evidence type="ECO:0000313" key="4">
    <source>
        <dbReference type="Proteomes" id="UP001215598"/>
    </source>
</evidence>
<organism evidence="3 4">
    <name type="scientific">Mycena metata</name>
    <dbReference type="NCBI Taxonomy" id="1033252"/>
    <lineage>
        <taxon>Eukaryota</taxon>
        <taxon>Fungi</taxon>
        <taxon>Dikarya</taxon>
        <taxon>Basidiomycota</taxon>
        <taxon>Agaricomycotina</taxon>
        <taxon>Agaricomycetes</taxon>
        <taxon>Agaricomycetidae</taxon>
        <taxon>Agaricales</taxon>
        <taxon>Marasmiineae</taxon>
        <taxon>Mycenaceae</taxon>
        <taxon>Mycena</taxon>
    </lineage>
</organism>
<dbReference type="EMBL" id="JARKIB010000014">
    <property type="protein sequence ID" value="KAJ7772337.1"/>
    <property type="molecule type" value="Genomic_DNA"/>
</dbReference>
<dbReference type="PANTHER" id="PTHR10039">
    <property type="entry name" value="AMELOGENIN"/>
    <property type="match status" value="1"/>
</dbReference>
<feature type="domain" description="Nephrocystin 3-like N-terminal" evidence="2">
    <location>
        <begin position="209"/>
        <end position="360"/>
    </location>
</feature>
<protein>
    <recommendedName>
        <fullName evidence="2">Nephrocystin 3-like N-terminal domain-containing protein</fullName>
    </recommendedName>
</protein>
<dbReference type="AlphaFoldDB" id="A0AAD7JZ41"/>
<gene>
    <name evidence="3" type="ORF">B0H16DRAFT_1714532</name>
</gene>
<keyword evidence="4" id="KW-1185">Reference proteome</keyword>